<name>A0A1J9P3I5_9EURO</name>
<dbReference type="InterPro" id="IPR002123">
    <property type="entry name" value="Plipid/glycerol_acylTrfase"/>
</dbReference>
<keyword evidence="2" id="KW-1133">Transmembrane helix</keyword>
<protein>
    <recommendedName>
        <fullName evidence="3">Phospholipid/glycerol acyltransferase domain-containing protein</fullName>
    </recommendedName>
</protein>
<dbReference type="SUPFAM" id="SSF69593">
    <property type="entry name" value="Glycerol-3-phosphate (1)-acyltransferase"/>
    <property type="match status" value="1"/>
</dbReference>
<dbReference type="GO" id="GO:0008654">
    <property type="term" value="P:phospholipid biosynthetic process"/>
    <property type="evidence" value="ECO:0007669"/>
    <property type="project" value="TreeGrafter"/>
</dbReference>
<dbReference type="GO" id="GO:0016287">
    <property type="term" value="F:glycerone-phosphate O-acyltransferase activity"/>
    <property type="evidence" value="ECO:0007669"/>
    <property type="project" value="TreeGrafter"/>
</dbReference>
<dbReference type="SMART" id="SM00563">
    <property type="entry name" value="PlsC"/>
    <property type="match status" value="1"/>
</dbReference>
<keyword evidence="2" id="KW-0812">Transmembrane</keyword>
<evidence type="ECO:0000256" key="1">
    <source>
        <dbReference type="SAM" id="MobiDB-lite"/>
    </source>
</evidence>
<feature type="compositionally biased region" description="Basic and acidic residues" evidence="1">
    <location>
        <begin position="701"/>
        <end position="726"/>
    </location>
</feature>
<reference evidence="4 5" key="1">
    <citation type="submission" date="2015-07" db="EMBL/GenBank/DDBJ databases">
        <title>Emmonsia species relationships and genome sequence.</title>
        <authorList>
            <consortium name="The Broad Institute Genomics Platform"/>
            <person name="Cuomo C.A."/>
            <person name="Munoz J.F."/>
            <person name="Imamovic A."/>
            <person name="Priest M.E."/>
            <person name="Young S."/>
            <person name="Clay O.K."/>
            <person name="McEwen J.G."/>
        </authorList>
    </citation>
    <scope>NUCLEOTIDE SEQUENCE [LARGE SCALE GENOMIC DNA]</scope>
    <source>
        <strain evidence="4 5">UAMH 9510</strain>
    </source>
</reference>
<dbReference type="VEuPathDB" id="FungiDB:AJ78_08356"/>
<keyword evidence="2" id="KW-0472">Membrane</keyword>
<sequence length="750" mass="83039">MAQKALNHQIGWLYDLVLWSLAVLIDLFFREVHPRGSWKVPKRGPIILVAAPHANQFVDSLILMRVARRELNRRIAFLIAEKSFKRRFVGLLAKAAGALPVARAMDNMKQAEGMIYLPDPVNNPTLLRGIGTRFNGPGFEIGGTIALPIINGESHSTDIAEIRGPEEILLKKPFMHKDALYQLTGRTDISDDLKFTGNAAEQDLSSFRGSKFKVAPHVDQTGVYKAVFQTLNAGGCVGIFPEGGSHDRPNLLPLKAGVALMALGALAENPDCGVKIVPCGMNYFHAHKFRSRAVVEFGNPIEVPPELVKLYKAGKRREATGALLDTIYQALVAVTVVGPDYETLMLIHAARRLYNPAGKKLPLPMVVELNRRLVKGYAQYKDDPRIVNLKKSVTAYNKQLWLLGIRDHQVEYAKFSIIKVVSTLIYRLGKLVIMSIGTLPGLFLFAPVFVATKIISIKKSREALAASSVKIQGRDVMATWKLLVALAFTPLLYAFYTILLTYWTYRNRVQGYVPEWVPLWLVVIFGCWIFPSISFAALRIGEIGMDILKSMRPLVLSLNPTSANTLVKLRDRRAKLSQEVTELINTLGPEMFPDFDSTRVVADPFKASLFWTEGSTAAKKENEPGMIAETEDATQHITKGDASAFVPSHLPRNESFHDLSNIGFFSTRPPSRSRSRSSSSGGLAGSGGMPLKAFSTLNSKESFDEVSKRIRGAMKERGQLRRKQSEDFGWEMASSVGSQSPRSDGGKKDL</sequence>
<evidence type="ECO:0000313" key="5">
    <source>
        <dbReference type="Proteomes" id="UP000182235"/>
    </source>
</evidence>
<accession>A0A1J9P3I5</accession>
<dbReference type="InterPro" id="IPR052744">
    <property type="entry name" value="GPAT/DAPAT"/>
</dbReference>
<dbReference type="PANTHER" id="PTHR31605">
    <property type="entry name" value="GLYCEROL-3-PHOSPHATE O-ACYLTRANSFERASE 1"/>
    <property type="match status" value="1"/>
</dbReference>
<dbReference type="Proteomes" id="UP000182235">
    <property type="component" value="Unassembled WGS sequence"/>
</dbReference>
<dbReference type="EMBL" id="LGRN01000711">
    <property type="protein sequence ID" value="OJD10710.1"/>
    <property type="molecule type" value="Genomic_DNA"/>
</dbReference>
<feature type="transmembrane region" description="Helical" evidence="2">
    <location>
        <begin position="431"/>
        <end position="451"/>
    </location>
</feature>
<gene>
    <name evidence="4" type="ORF">AJ78_08356</name>
</gene>
<feature type="region of interest" description="Disordered" evidence="1">
    <location>
        <begin position="660"/>
        <end position="750"/>
    </location>
</feature>
<feature type="transmembrane region" description="Helical" evidence="2">
    <location>
        <begin position="517"/>
        <end position="541"/>
    </location>
</feature>
<evidence type="ECO:0000259" key="3">
    <source>
        <dbReference type="SMART" id="SM00563"/>
    </source>
</evidence>
<dbReference type="AlphaFoldDB" id="A0A1J9P3I5"/>
<dbReference type="OrthoDB" id="2427554at2759"/>
<evidence type="ECO:0000313" key="4">
    <source>
        <dbReference type="EMBL" id="OJD10710.1"/>
    </source>
</evidence>
<evidence type="ECO:0000256" key="2">
    <source>
        <dbReference type="SAM" id="Phobius"/>
    </source>
</evidence>
<dbReference type="GO" id="GO:0004366">
    <property type="term" value="F:glycerol-3-phosphate O-acyltransferase activity"/>
    <property type="evidence" value="ECO:0007669"/>
    <property type="project" value="TreeGrafter"/>
</dbReference>
<feature type="transmembrane region" description="Helical" evidence="2">
    <location>
        <begin position="482"/>
        <end position="505"/>
    </location>
</feature>
<keyword evidence="5" id="KW-1185">Reference proteome</keyword>
<dbReference type="PANTHER" id="PTHR31605:SF0">
    <property type="entry name" value="GLYCEROL-3-PHOSPHATE O-ACYLTRANSFERASE 1"/>
    <property type="match status" value="1"/>
</dbReference>
<dbReference type="STRING" id="1447872.A0A1J9P3I5"/>
<comment type="caution">
    <text evidence="4">The sequence shown here is derived from an EMBL/GenBank/DDBJ whole genome shotgun (WGS) entry which is preliminary data.</text>
</comment>
<proteinExistence type="predicted"/>
<organism evidence="4 5">
    <name type="scientific">Emergomyces pasteurianus Ep9510</name>
    <dbReference type="NCBI Taxonomy" id="1447872"/>
    <lineage>
        <taxon>Eukaryota</taxon>
        <taxon>Fungi</taxon>
        <taxon>Dikarya</taxon>
        <taxon>Ascomycota</taxon>
        <taxon>Pezizomycotina</taxon>
        <taxon>Eurotiomycetes</taxon>
        <taxon>Eurotiomycetidae</taxon>
        <taxon>Onygenales</taxon>
        <taxon>Ajellomycetaceae</taxon>
        <taxon>Emergomyces</taxon>
    </lineage>
</organism>
<dbReference type="Pfam" id="PF01553">
    <property type="entry name" value="Acyltransferase"/>
    <property type="match status" value="1"/>
</dbReference>
<dbReference type="CDD" id="cd07992">
    <property type="entry name" value="LPLAT_AAK14816-like"/>
    <property type="match status" value="1"/>
</dbReference>
<feature type="domain" description="Phospholipid/glycerol acyltransferase" evidence="3">
    <location>
        <begin position="47"/>
        <end position="284"/>
    </location>
</feature>